<reference evidence="2" key="3">
    <citation type="submission" date="2022-06" db="UniProtKB">
        <authorList>
            <consortium name="EnsemblPlants"/>
        </authorList>
    </citation>
    <scope>IDENTIFICATION</scope>
</reference>
<accession>A0A8R7PSK5</accession>
<feature type="compositionally biased region" description="Polar residues" evidence="1">
    <location>
        <begin position="20"/>
        <end position="30"/>
    </location>
</feature>
<reference evidence="2" key="2">
    <citation type="submission" date="2018-03" db="EMBL/GenBank/DDBJ databases">
        <title>The Triticum urartu genome reveals the dynamic nature of wheat genome evolution.</title>
        <authorList>
            <person name="Ling H."/>
            <person name="Ma B."/>
            <person name="Shi X."/>
            <person name="Liu H."/>
            <person name="Dong L."/>
            <person name="Sun H."/>
            <person name="Cao Y."/>
            <person name="Gao Q."/>
            <person name="Zheng S."/>
            <person name="Li Y."/>
            <person name="Yu Y."/>
            <person name="Du H."/>
            <person name="Qi M."/>
            <person name="Li Y."/>
            <person name="Yu H."/>
            <person name="Cui Y."/>
            <person name="Wang N."/>
            <person name="Chen C."/>
            <person name="Wu H."/>
            <person name="Zhao Y."/>
            <person name="Zhang J."/>
            <person name="Li Y."/>
            <person name="Zhou W."/>
            <person name="Zhang B."/>
            <person name="Hu W."/>
            <person name="Eijk M."/>
            <person name="Tang J."/>
            <person name="Witsenboer H."/>
            <person name="Zhao S."/>
            <person name="Li Z."/>
            <person name="Zhang A."/>
            <person name="Wang D."/>
            <person name="Liang C."/>
        </authorList>
    </citation>
    <scope>NUCLEOTIDE SEQUENCE [LARGE SCALE GENOMIC DNA]</scope>
    <source>
        <strain evidence="2">cv. G1812</strain>
    </source>
</reference>
<protein>
    <submittedName>
        <fullName evidence="2">Uncharacterized protein</fullName>
    </submittedName>
</protein>
<sequence length="144" mass="14863">MDSDISSCSHDRASELGANTPVSSTSSLKDTSCPMGIDERVTEPSKHPLSTKASGWQDSDGDGEAKDSNEPGFIGCTIADSPQSSCSSGIICRTGATTSVMTTPPQTDDVPSTARGEKSPKKHSSTSSMEPDWSSGTKGTTEAT</sequence>
<feature type="compositionally biased region" description="Polar residues" evidence="1">
    <location>
        <begin position="95"/>
        <end position="110"/>
    </location>
</feature>
<evidence type="ECO:0000313" key="3">
    <source>
        <dbReference type="Proteomes" id="UP000015106"/>
    </source>
</evidence>
<feature type="region of interest" description="Disordered" evidence="1">
    <location>
        <begin position="1"/>
        <end position="144"/>
    </location>
</feature>
<proteinExistence type="predicted"/>
<organism evidence="2 3">
    <name type="scientific">Triticum urartu</name>
    <name type="common">Red wild einkorn</name>
    <name type="synonym">Crithodium urartu</name>
    <dbReference type="NCBI Taxonomy" id="4572"/>
    <lineage>
        <taxon>Eukaryota</taxon>
        <taxon>Viridiplantae</taxon>
        <taxon>Streptophyta</taxon>
        <taxon>Embryophyta</taxon>
        <taxon>Tracheophyta</taxon>
        <taxon>Spermatophyta</taxon>
        <taxon>Magnoliopsida</taxon>
        <taxon>Liliopsida</taxon>
        <taxon>Poales</taxon>
        <taxon>Poaceae</taxon>
        <taxon>BOP clade</taxon>
        <taxon>Pooideae</taxon>
        <taxon>Triticodae</taxon>
        <taxon>Triticeae</taxon>
        <taxon>Triticinae</taxon>
        <taxon>Triticum</taxon>
    </lineage>
</organism>
<evidence type="ECO:0000313" key="2">
    <source>
        <dbReference type="EnsemblPlants" id="TuG1812G0300002944.01.T01.cds242859"/>
    </source>
</evidence>
<dbReference type="AlphaFoldDB" id="A0A8R7PSK5"/>
<name>A0A8R7PSK5_TRIUA</name>
<dbReference type="Gramene" id="TuG1812G0300002944.01.T01">
    <property type="protein sequence ID" value="TuG1812G0300002944.01.T01.cds242859"/>
    <property type="gene ID" value="TuG1812G0300002944.01"/>
</dbReference>
<dbReference type="EnsemblPlants" id="TuG1812G0300002944.01.T01">
    <property type="protein sequence ID" value="TuG1812G0300002944.01.T01.cds242859"/>
    <property type="gene ID" value="TuG1812G0300002944.01"/>
</dbReference>
<feature type="compositionally biased region" description="Polar residues" evidence="1">
    <location>
        <begin position="125"/>
        <end position="144"/>
    </location>
</feature>
<dbReference type="Proteomes" id="UP000015106">
    <property type="component" value="Chromosome 3"/>
</dbReference>
<reference evidence="3" key="1">
    <citation type="journal article" date="2013" name="Nature">
        <title>Draft genome of the wheat A-genome progenitor Triticum urartu.</title>
        <authorList>
            <person name="Ling H.Q."/>
            <person name="Zhao S."/>
            <person name="Liu D."/>
            <person name="Wang J."/>
            <person name="Sun H."/>
            <person name="Zhang C."/>
            <person name="Fan H."/>
            <person name="Li D."/>
            <person name="Dong L."/>
            <person name="Tao Y."/>
            <person name="Gao C."/>
            <person name="Wu H."/>
            <person name="Li Y."/>
            <person name="Cui Y."/>
            <person name="Guo X."/>
            <person name="Zheng S."/>
            <person name="Wang B."/>
            <person name="Yu K."/>
            <person name="Liang Q."/>
            <person name="Yang W."/>
            <person name="Lou X."/>
            <person name="Chen J."/>
            <person name="Feng M."/>
            <person name="Jian J."/>
            <person name="Zhang X."/>
            <person name="Luo G."/>
            <person name="Jiang Y."/>
            <person name="Liu J."/>
            <person name="Wang Z."/>
            <person name="Sha Y."/>
            <person name="Zhang B."/>
            <person name="Wu H."/>
            <person name="Tang D."/>
            <person name="Shen Q."/>
            <person name="Xue P."/>
            <person name="Zou S."/>
            <person name="Wang X."/>
            <person name="Liu X."/>
            <person name="Wang F."/>
            <person name="Yang Y."/>
            <person name="An X."/>
            <person name="Dong Z."/>
            <person name="Zhang K."/>
            <person name="Zhang X."/>
            <person name="Luo M.C."/>
            <person name="Dvorak J."/>
            <person name="Tong Y."/>
            <person name="Wang J."/>
            <person name="Yang H."/>
            <person name="Li Z."/>
            <person name="Wang D."/>
            <person name="Zhang A."/>
            <person name="Wang J."/>
        </authorList>
    </citation>
    <scope>NUCLEOTIDE SEQUENCE</scope>
    <source>
        <strain evidence="3">cv. G1812</strain>
    </source>
</reference>
<evidence type="ECO:0000256" key="1">
    <source>
        <dbReference type="SAM" id="MobiDB-lite"/>
    </source>
</evidence>
<keyword evidence="3" id="KW-1185">Reference proteome</keyword>
<feature type="compositionally biased region" description="Basic and acidic residues" evidence="1">
    <location>
        <begin position="37"/>
        <end position="46"/>
    </location>
</feature>